<dbReference type="PANTHER" id="PTHR46481">
    <property type="entry name" value="ZINC FINGER BED DOMAIN-CONTAINING PROTEIN 4"/>
    <property type="match status" value="1"/>
</dbReference>
<evidence type="ECO:0000259" key="9">
    <source>
        <dbReference type="PROSITE" id="PS50808"/>
    </source>
</evidence>
<dbReference type="SUPFAM" id="SSF53098">
    <property type="entry name" value="Ribonuclease H-like"/>
    <property type="match status" value="1"/>
</dbReference>
<dbReference type="GO" id="GO:0003677">
    <property type="term" value="F:DNA binding"/>
    <property type="evidence" value="ECO:0007669"/>
    <property type="project" value="InterPro"/>
</dbReference>
<evidence type="ECO:0000313" key="11">
    <source>
        <dbReference type="Proteomes" id="UP001201812"/>
    </source>
</evidence>
<dbReference type="GO" id="GO:0009791">
    <property type="term" value="P:post-embryonic development"/>
    <property type="evidence" value="ECO:0007669"/>
    <property type="project" value="UniProtKB-ARBA"/>
</dbReference>
<dbReference type="Proteomes" id="UP001201812">
    <property type="component" value="Unassembled WGS sequence"/>
</dbReference>
<keyword evidence="6" id="KW-0804">Transcription</keyword>
<keyword evidence="7" id="KW-0539">Nucleus</keyword>
<evidence type="ECO:0000256" key="6">
    <source>
        <dbReference type="ARBA" id="ARBA00023163"/>
    </source>
</evidence>
<dbReference type="PROSITE" id="PS50808">
    <property type="entry name" value="ZF_BED"/>
    <property type="match status" value="1"/>
</dbReference>
<keyword evidence="4" id="KW-0862">Zinc</keyword>
<proteinExistence type="predicted"/>
<keyword evidence="11" id="KW-1185">Reference proteome</keyword>
<reference evidence="10" key="1">
    <citation type="submission" date="2022-01" db="EMBL/GenBank/DDBJ databases">
        <title>Genome Sequence Resource for Two Populations of Ditylenchus destructor, the Migratory Endoparasitic Phytonematode.</title>
        <authorList>
            <person name="Zhang H."/>
            <person name="Lin R."/>
            <person name="Xie B."/>
        </authorList>
    </citation>
    <scope>NUCLEOTIDE SEQUENCE</scope>
    <source>
        <strain evidence="10">BazhouSP</strain>
    </source>
</reference>
<organism evidence="10 11">
    <name type="scientific">Ditylenchus destructor</name>
    <dbReference type="NCBI Taxonomy" id="166010"/>
    <lineage>
        <taxon>Eukaryota</taxon>
        <taxon>Metazoa</taxon>
        <taxon>Ecdysozoa</taxon>
        <taxon>Nematoda</taxon>
        <taxon>Chromadorea</taxon>
        <taxon>Rhabditida</taxon>
        <taxon>Tylenchina</taxon>
        <taxon>Tylenchomorpha</taxon>
        <taxon>Sphaerularioidea</taxon>
        <taxon>Anguinidae</taxon>
        <taxon>Anguininae</taxon>
        <taxon>Ditylenchus</taxon>
    </lineage>
</organism>
<keyword evidence="2" id="KW-0479">Metal-binding</keyword>
<evidence type="ECO:0000256" key="7">
    <source>
        <dbReference type="ARBA" id="ARBA00023242"/>
    </source>
</evidence>
<dbReference type="GO" id="GO:0008270">
    <property type="term" value="F:zinc ion binding"/>
    <property type="evidence" value="ECO:0007669"/>
    <property type="project" value="UniProtKB-KW"/>
</dbReference>
<dbReference type="PANTHER" id="PTHR46481:SF10">
    <property type="entry name" value="ZINC FINGER BED DOMAIN-CONTAINING PROTEIN 39"/>
    <property type="match status" value="1"/>
</dbReference>
<feature type="domain" description="BED-type" evidence="9">
    <location>
        <begin position="1"/>
        <end position="50"/>
    </location>
</feature>
<accession>A0AAD4MQM7</accession>
<keyword evidence="3 8" id="KW-0863">Zinc-finger</keyword>
<evidence type="ECO:0000313" key="10">
    <source>
        <dbReference type="EMBL" id="KAI1701143.1"/>
    </source>
</evidence>
<keyword evidence="5" id="KW-0805">Transcription regulation</keyword>
<dbReference type="AlphaFoldDB" id="A0AAD4MQM7"/>
<dbReference type="GO" id="GO:0005634">
    <property type="term" value="C:nucleus"/>
    <property type="evidence" value="ECO:0007669"/>
    <property type="project" value="UniProtKB-SubCell"/>
</dbReference>
<name>A0AAD4MQM7_9BILA</name>
<protein>
    <submittedName>
        <fullName evidence="10">BED zinc finger domain-containing protein</fullName>
    </submittedName>
</protein>
<dbReference type="InterPro" id="IPR003656">
    <property type="entry name" value="Znf_BED"/>
</dbReference>
<dbReference type="InterPro" id="IPR052035">
    <property type="entry name" value="ZnF_BED_domain_contain"/>
</dbReference>
<evidence type="ECO:0000256" key="1">
    <source>
        <dbReference type="ARBA" id="ARBA00004123"/>
    </source>
</evidence>
<dbReference type="Pfam" id="PF02892">
    <property type="entry name" value="zf-BED"/>
    <property type="match status" value="1"/>
</dbReference>
<dbReference type="SUPFAM" id="SSF57667">
    <property type="entry name" value="beta-beta-alpha zinc fingers"/>
    <property type="match status" value="1"/>
</dbReference>
<evidence type="ECO:0000256" key="5">
    <source>
        <dbReference type="ARBA" id="ARBA00023015"/>
    </source>
</evidence>
<gene>
    <name evidence="10" type="ORF">DdX_16299</name>
</gene>
<evidence type="ECO:0000256" key="3">
    <source>
        <dbReference type="ARBA" id="ARBA00022771"/>
    </source>
</evidence>
<evidence type="ECO:0000256" key="4">
    <source>
        <dbReference type="ARBA" id="ARBA00022833"/>
    </source>
</evidence>
<evidence type="ECO:0000256" key="8">
    <source>
        <dbReference type="PROSITE-ProRule" id="PRU00027"/>
    </source>
</evidence>
<evidence type="ECO:0000256" key="2">
    <source>
        <dbReference type="ARBA" id="ARBA00022723"/>
    </source>
</evidence>
<dbReference type="InterPro" id="IPR036236">
    <property type="entry name" value="Znf_C2H2_sf"/>
</dbReference>
<sequence>MASIREHFDYVGADFAVCKICNVRVSRSGGNTTNIKKHLAKKHPEQSKMHDTLEKLKAEKRKADEKSLMMDQPSIKRFLPNATQISTEETAASDTLPVSSSCSQISSTVGNTATPSCSSSISPGEQSTLRQSLWREKGPMTQKADRALAQLIAGANLPLSVVEHPAFKNFINILAPSYKLKTRRTLNDKLINDLCAEYERKIKQELTQADAVSLTTDGWTSKNGKHSVLSLTARYISKGNGEPIIRYAAVLPIKGRHTSVHISSLISNAIRFYELDLSKIHLIIRDAASNMVCAMNILGMNSLDCFAHKMQLAVKEGLSRLGNLESIIEKIKKTIRKLRKSGVDMEKFHEFQEESGLKPLQLIKGIEVRWNSMHDMLVRFLKNKAALQLFLVTNDEYPQFNDTEWDIIELVINVLKPIYSATMVVQERRASIATILPLFLALRELPTPDRNLAGVQKAIIDGLNSRMIGWEESEHLASPILSSFGFTSEEIKAVFEKVLNESSLQQMEKFKLYLVDSLNLFDNLSRFDGNETIQVDFVWNAEISRSVKRWKKVKTDSDSG</sequence>
<comment type="subcellular location">
    <subcellularLocation>
        <location evidence="1">Nucleus</location>
    </subcellularLocation>
</comment>
<dbReference type="SUPFAM" id="SSF140996">
    <property type="entry name" value="Hermes dimerisation domain"/>
    <property type="match status" value="1"/>
</dbReference>
<dbReference type="EMBL" id="JAKKPZ010000126">
    <property type="protein sequence ID" value="KAI1701143.1"/>
    <property type="molecule type" value="Genomic_DNA"/>
</dbReference>
<comment type="caution">
    <text evidence="10">The sequence shown here is derived from an EMBL/GenBank/DDBJ whole genome shotgun (WGS) entry which is preliminary data.</text>
</comment>
<dbReference type="InterPro" id="IPR012337">
    <property type="entry name" value="RNaseH-like_sf"/>
</dbReference>